<proteinExistence type="predicted"/>
<protein>
    <submittedName>
        <fullName evidence="1">Uncharacterized protein</fullName>
    </submittedName>
</protein>
<gene>
    <name evidence="1" type="ORF">Tco_0976226</name>
</gene>
<dbReference type="EMBL" id="BQNB010016291">
    <property type="protein sequence ID" value="GJT50069.1"/>
    <property type="molecule type" value="Genomic_DNA"/>
</dbReference>
<reference evidence="1" key="2">
    <citation type="submission" date="2022-01" db="EMBL/GenBank/DDBJ databases">
        <authorList>
            <person name="Yamashiro T."/>
            <person name="Shiraishi A."/>
            <person name="Satake H."/>
            <person name="Nakayama K."/>
        </authorList>
    </citation>
    <scope>NUCLEOTIDE SEQUENCE</scope>
</reference>
<organism evidence="1 2">
    <name type="scientific">Tanacetum coccineum</name>
    <dbReference type="NCBI Taxonomy" id="301880"/>
    <lineage>
        <taxon>Eukaryota</taxon>
        <taxon>Viridiplantae</taxon>
        <taxon>Streptophyta</taxon>
        <taxon>Embryophyta</taxon>
        <taxon>Tracheophyta</taxon>
        <taxon>Spermatophyta</taxon>
        <taxon>Magnoliopsida</taxon>
        <taxon>eudicotyledons</taxon>
        <taxon>Gunneridae</taxon>
        <taxon>Pentapetalae</taxon>
        <taxon>asterids</taxon>
        <taxon>campanulids</taxon>
        <taxon>Asterales</taxon>
        <taxon>Asteraceae</taxon>
        <taxon>Asteroideae</taxon>
        <taxon>Anthemideae</taxon>
        <taxon>Anthemidinae</taxon>
        <taxon>Tanacetum</taxon>
    </lineage>
</organism>
<sequence length="68" mass="7674">MSCKLIFTSLVAAPGPANMVARHVTDDLIVFSGETAPPRYMKFFLTQKLAKSRRFVNRMPDEADTLRD</sequence>
<dbReference type="Proteomes" id="UP001151760">
    <property type="component" value="Unassembled WGS sequence"/>
</dbReference>
<accession>A0ABQ5EGN6</accession>
<evidence type="ECO:0000313" key="2">
    <source>
        <dbReference type="Proteomes" id="UP001151760"/>
    </source>
</evidence>
<comment type="caution">
    <text evidence="1">The sequence shown here is derived from an EMBL/GenBank/DDBJ whole genome shotgun (WGS) entry which is preliminary data.</text>
</comment>
<evidence type="ECO:0000313" key="1">
    <source>
        <dbReference type="EMBL" id="GJT50069.1"/>
    </source>
</evidence>
<name>A0ABQ5EGN6_9ASTR</name>
<reference evidence="1" key="1">
    <citation type="journal article" date="2022" name="Int. J. Mol. Sci.">
        <title>Draft Genome of Tanacetum Coccineum: Genomic Comparison of Closely Related Tanacetum-Family Plants.</title>
        <authorList>
            <person name="Yamashiro T."/>
            <person name="Shiraishi A."/>
            <person name="Nakayama K."/>
            <person name="Satake H."/>
        </authorList>
    </citation>
    <scope>NUCLEOTIDE SEQUENCE</scope>
</reference>
<keyword evidence="2" id="KW-1185">Reference proteome</keyword>